<evidence type="ECO:0000256" key="6">
    <source>
        <dbReference type="RuleBase" id="RU003345"/>
    </source>
</evidence>
<dbReference type="InterPro" id="IPR016163">
    <property type="entry name" value="Ald_DH_C"/>
</dbReference>
<evidence type="ECO:0000256" key="1">
    <source>
        <dbReference type="ARBA" id="ARBA00009986"/>
    </source>
</evidence>
<proteinExistence type="inferred from homology"/>
<dbReference type="PANTHER" id="PTHR42804:SF1">
    <property type="entry name" value="ALDEHYDE DEHYDROGENASE-RELATED"/>
    <property type="match status" value="1"/>
</dbReference>
<protein>
    <recommendedName>
        <fullName evidence="3">aldehyde dehydrogenase (NAD(+))</fullName>
        <ecNumber evidence="3">1.2.1.3</ecNumber>
    </recommendedName>
</protein>
<dbReference type="Pfam" id="PF00171">
    <property type="entry name" value="Aldedh"/>
    <property type="match status" value="1"/>
</dbReference>
<dbReference type="EC" id="1.2.1.3" evidence="3"/>
<accession>A0A843YZI6</accession>
<organism evidence="8 9">
    <name type="scientific">Glaciimonas soli</name>
    <dbReference type="NCBI Taxonomy" id="2590999"/>
    <lineage>
        <taxon>Bacteria</taxon>
        <taxon>Pseudomonadati</taxon>
        <taxon>Pseudomonadota</taxon>
        <taxon>Betaproteobacteria</taxon>
        <taxon>Burkholderiales</taxon>
        <taxon>Oxalobacteraceae</taxon>
        <taxon>Glaciimonas</taxon>
    </lineage>
</organism>
<dbReference type="PROSITE" id="PS00687">
    <property type="entry name" value="ALDEHYDE_DEHYDR_GLU"/>
    <property type="match status" value="1"/>
</dbReference>
<dbReference type="PROSITE" id="PS00070">
    <property type="entry name" value="ALDEHYDE_DEHYDR_CYS"/>
    <property type="match status" value="1"/>
</dbReference>
<evidence type="ECO:0000256" key="4">
    <source>
        <dbReference type="ARBA" id="ARBA00049194"/>
    </source>
</evidence>
<comment type="similarity">
    <text evidence="1 6">Belongs to the aldehyde dehydrogenase family.</text>
</comment>
<evidence type="ECO:0000313" key="8">
    <source>
        <dbReference type="EMBL" id="MQR01956.1"/>
    </source>
</evidence>
<reference evidence="8 9" key="1">
    <citation type="submission" date="2019-10" db="EMBL/GenBank/DDBJ databases">
        <title>Glaciimonas soli sp. nov., a psychrophilic bacterium isolated from the forest soil of a high elevation mountain in Taiwan.</title>
        <authorList>
            <person name="Wang L.-T."/>
            <person name="Shieh W.Y."/>
        </authorList>
    </citation>
    <scope>NUCLEOTIDE SEQUENCE [LARGE SCALE GENOMIC DNA]</scope>
    <source>
        <strain evidence="8 9">GS1</strain>
    </source>
</reference>
<comment type="catalytic activity">
    <reaction evidence="4">
        <text>an aldehyde + NAD(+) + H2O = a carboxylate + NADH + 2 H(+)</text>
        <dbReference type="Rhea" id="RHEA:16185"/>
        <dbReference type="ChEBI" id="CHEBI:15377"/>
        <dbReference type="ChEBI" id="CHEBI:15378"/>
        <dbReference type="ChEBI" id="CHEBI:17478"/>
        <dbReference type="ChEBI" id="CHEBI:29067"/>
        <dbReference type="ChEBI" id="CHEBI:57540"/>
        <dbReference type="ChEBI" id="CHEBI:57945"/>
        <dbReference type="EC" id="1.2.1.3"/>
    </reaction>
</comment>
<feature type="active site" evidence="5">
    <location>
        <position position="252"/>
    </location>
</feature>
<dbReference type="InterPro" id="IPR016160">
    <property type="entry name" value="Ald_DH_CS_CYS"/>
</dbReference>
<evidence type="ECO:0000313" key="9">
    <source>
        <dbReference type="Proteomes" id="UP000451565"/>
    </source>
</evidence>
<dbReference type="AlphaFoldDB" id="A0A843YZI6"/>
<dbReference type="Gene3D" id="3.40.605.10">
    <property type="entry name" value="Aldehyde Dehydrogenase, Chain A, domain 1"/>
    <property type="match status" value="1"/>
</dbReference>
<dbReference type="InterPro" id="IPR015590">
    <property type="entry name" value="Aldehyde_DH_dom"/>
</dbReference>
<dbReference type="CDD" id="cd07110">
    <property type="entry name" value="ALDH_F10_BADH"/>
    <property type="match status" value="1"/>
</dbReference>
<evidence type="ECO:0000256" key="5">
    <source>
        <dbReference type="PROSITE-ProRule" id="PRU10007"/>
    </source>
</evidence>
<sequence>MRNLLYIDGAFVEPALGGFLEVVDPATEEPFAEIAAGTDADVDAAVQAARRAFDQGPWPRMPAASRAAILRRVATEIRDNLVHLAQLEVRDNGKPLKEARWDIGDAAFCFDYYADMAEQVEAEGETVVDVGDDRFVGRVRKEPLGVVGAITPWNFPLLMAVWKVAPALAAGCSIVLKPSEFCSLSCVELARYFHKAGLPPGVFNLVTGLGQQAGAPLSAHPGVDKLAFTGSQATGSQVMQTAARDIRSVSLELGGKSPFIVFADCDLDKAVEWIQFGVFWNQGQICSATSRLLVERPVHDALLARLKAAAERIVIGPGDLDGVQMGPIVSAVQHRRVMEGIAQGVASGARLVTGGGRPSYLTRGYFVEPTIFTDVPLDSWIWREEVFGPVLCIQSFDTEQEAIALANDSRFGLAGAVMSDDLERCDRVARALRAGVVWVNCSQPTFTQLPWGGYKASGIGRELGRNGYEAFLEVKQITSFDHRQDWNWYQSTGNPV</sequence>
<dbReference type="InterPro" id="IPR016162">
    <property type="entry name" value="Ald_DH_N"/>
</dbReference>
<dbReference type="EMBL" id="WINI01000007">
    <property type="protein sequence ID" value="MQR01956.1"/>
    <property type="molecule type" value="Genomic_DNA"/>
</dbReference>
<dbReference type="SUPFAM" id="SSF53720">
    <property type="entry name" value="ALDH-like"/>
    <property type="match status" value="1"/>
</dbReference>
<keyword evidence="9" id="KW-1185">Reference proteome</keyword>
<evidence type="ECO:0000256" key="3">
    <source>
        <dbReference type="ARBA" id="ARBA00024226"/>
    </source>
</evidence>
<dbReference type="OrthoDB" id="6187633at2"/>
<dbReference type="InterPro" id="IPR029510">
    <property type="entry name" value="Ald_DH_CS_GLU"/>
</dbReference>
<dbReference type="GO" id="GO:0004029">
    <property type="term" value="F:aldehyde dehydrogenase (NAD+) activity"/>
    <property type="evidence" value="ECO:0007669"/>
    <property type="project" value="UniProtKB-EC"/>
</dbReference>
<dbReference type="Proteomes" id="UP000451565">
    <property type="component" value="Unassembled WGS sequence"/>
</dbReference>
<comment type="caution">
    <text evidence="8">The sequence shown here is derived from an EMBL/GenBank/DDBJ whole genome shotgun (WGS) entry which is preliminary data.</text>
</comment>
<dbReference type="InterPro" id="IPR016161">
    <property type="entry name" value="Ald_DH/histidinol_DH"/>
</dbReference>
<keyword evidence="2 6" id="KW-0560">Oxidoreductase</keyword>
<gene>
    <name evidence="8" type="ORF">GEV47_14860</name>
</gene>
<dbReference type="RefSeq" id="WP_153235528.1">
    <property type="nucleotide sequence ID" value="NZ_WINI01000007.1"/>
</dbReference>
<evidence type="ECO:0000256" key="2">
    <source>
        <dbReference type="ARBA" id="ARBA00023002"/>
    </source>
</evidence>
<feature type="domain" description="Aldehyde dehydrogenase" evidence="7">
    <location>
        <begin position="19"/>
        <end position="477"/>
    </location>
</feature>
<dbReference type="FunFam" id="3.40.309.10:FF:000012">
    <property type="entry name" value="Betaine aldehyde dehydrogenase"/>
    <property type="match status" value="1"/>
</dbReference>
<dbReference type="Gene3D" id="3.40.309.10">
    <property type="entry name" value="Aldehyde Dehydrogenase, Chain A, domain 2"/>
    <property type="match status" value="1"/>
</dbReference>
<evidence type="ECO:0000259" key="7">
    <source>
        <dbReference type="Pfam" id="PF00171"/>
    </source>
</evidence>
<dbReference type="FunFam" id="3.40.605.10:FF:000007">
    <property type="entry name" value="NAD/NADP-dependent betaine aldehyde dehydrogenase"/>
    <property type="match status" value="1"/>
</dbReference>
<name>A0A843YZI6_9BURK</name>
<dbReference type="PANTHER" id="PTHR42804">
    <property type="entry name" value="ALDEHYDE DEHYDROGENASE"/>
    <property type="match status" value="1"/>
</dbReference>